<dbReference type="CTD" id="78773372"/>
<dbReference type="RefSeq" id="XP_053592134.1">
    <property type="nucleotide sequence ID" value="XM_053723489.1"/>
</dbReference>
<comment type="caution">
    <text evidence="1">The sequence shown here is derived from an EMBL/GenBank/DDBJ whole genome shotgun (WGS) entry which is preliminary data.</text>
</comment>
<proteinExistence type="predicted"/>
<sequence length="271" mass="29584">MLVAPAPAVYVGALATLFVEVEVSVVVAFLSHSVSRPTIPQLSTKPMVMESAATMMRVSSDSHSVLLSLVELQLEPPPELVVVVLPIRSVLVRVAFVPCHLVPSLAVSSFVVDNHKLPQVEDIHMRVAVVEDIRDDDGVACRMEDIQADNRVASDVLLQAVEASNPLEAFRDVGDDVLEGVQNCSAAHSEDVVVVEDDEVVAVAAAVVADVGVVGVEVRFEVEEEWVAEHLIQMQEPIHLFWDLHLHALLQLPKQRICQHLHPENIKLGLL</sequence>
<evidence type="ECO:0000313" key="1">
    <source>
        <dbReference type="EMBL" id="KAF1770737.1"/>
    </source>
</evidence>
<dbReference type="EMBL" id="WUAV01000001">
    <property type="protein sequence ID" value="KAF1770737.1"/>
    <property type="molecule type" value="Genomic_DNA"/>
</dbReference>
<dbReference type="KEGG" id="crq:GCK72_002560"/>
<gene>
    <name evidence="1" type="ORF">GCK72_002560</name>
</gene>
<dbReference type="GeneID" id="78773372"/>
<reference evidence="1 2" key="1">
    <citation type="submission" date="2019-12" db="EMBL/GenBank/DDBJ databases">
        <title>Chromosome-level assembly of the Caenorhabditis remanei genome.</title>
        <authorList>
            <person name="Teterina A.A."/>
            <person name="Willis J.H."/>
            <person name="Phillips P.C."/>
        </authorList>
    </citation>
    <scope>NUCLEOTIDE SEQUENCE [LARGE SCALE GENOMIC DNA]</scope>
    <source>
        <strain evidence="1 2">PX506</strain>
        <tissue evidence="1">Whole organism</tissue>
    </source>
</reference>
<protein>
    <submittedName>
        <fullName evidence="1">Uncharacterized protein</fullName>
    </submittedName>
</protein>
<evidence type="ECO:0000313" key="2">
    <source>
        <dbReference type="Proteomes" id="UP000483820"/>
    </source>
</evidence>
<accession>A0A6A5HWK5</accession>
<organism evidence="1 2">
    <name type="scientific">Caenorhabditis remanei</name>
    <name type="common">Caenorhabditis vulgaris</name>
    <dbReference type="NCBI Taxonomy" id="31234"/>
    <lineage>
        <taxon>Eukaryota</taxon>
        <taxon>Metazoa</taxon>
        <taxon>Ecdysozoa</taxon>
        <taxon>Nematoda</taxon>
        <taxon>Chromadorea</taxon>
        <taxon>Rhabditida</taxon>
        <taxon>Rhabditina</taxon>
        <taxon>Rhabditomorpha</taxon>
        <taxon>Rhabditoidea</taxon>
        <taxon>Rhabditidae</taxon>
        <taxon>Peloderinae</taxon>
        <taxon>Caenorhabditis</taxon>
    </lineage>
</organism>
<dbReference type="Proteomes" id="UP000483820">
    <property type="component" value="Chromosome I"/>
</dbReference>
<dbReference type="AlphaFoldDB" id="A0A6A5HWK5"/>
<name>A0A6A5HWK5_CAERE</name>